<sequence length="68" mass="7565">MPKPHIAVSSVLFKHSRLFSAALCGLGRSYREVARVTSLLGAKPRALQGQAEEDHRVSERSEFTGQIW</sequence>
<protein>
    <submittedName>
        <fullName evidence="1">Uncharacterized protein</fullName>
    </submittedName>
</protein>
<proteinExistence type="predicted"/>
<dbReference type="Proteomes" id="UP000829447">
    <property type="component" value="Linkage Group LG9"/>
</dbReference>
<organism evidence="1 2">
    <name type="scientific">Pangasianodon gigas</name>
    <name type="common">Mekong giant catfish</name>
    <name type="synonym">Pangasius gigas</name>
    <dbReference type="NCBI Taxonomy" id="30993"/>
    <lineage>
        <taxon>Eukaryota</taxon>
        <taxon>Metazoa</taxon>
        <taxon>Chordata</taxon>
        <taxon>Craniata</taxon>
        <taxon>Vertebrata</taxon>
        <taxon>Euteleostomi</taxon>
        <taxon>Actinopterygii</taxon>
        <taxon>Neopterygii</taxon>
        <taxon>Teleostei</taxon>
        <taxon>Ostariophysi</taxon>
        <taxon>Siluriformes</taxon>
        <taxon>Pangasiidae</taxon>
        <taxon>Pangasianodon</taxon>
    </lineage>
</organism>
<gene>
    <name evidence="1" type="ORF">PGIGA_G00254540</name>
</gene>
<evidence type="ECO:0000313" key="1">
    <source>
        <dbReference type="EMBL" id="MCI4381656.1"/>
    </source>
</evidence>
<evidence type="ECO:0000313" key="2">
    <source>
        <dbReference type="Proteomes" id="UP000829447"/>
    </source>
</evidence>
<keyword evidence="2" id="KW-1185">Reference proteome</keyword>
<comment type="caution">
    <text evidence="1">The sequence shown here is derived from an EMBL/GenBank/DDBJ whole genome shotgun (WGS) entry which is preliminary data.</text>
</comment>
<name>A0ACC5WRP3_PANGG</name>
<accession>A0ACC5WRP3</accession>
<dbReference type="EMBL" id="CM040462">
    <property type="protein sequence ID" value="MCI4381656.1"/>
    <property type="molecule type" value="Genomic_DNA"/>
</dbReference>
<reference evidence="1 2" key="1">
    <citation type="journal article" date="2022" name="bioRxiv">
        <title>An ancient truncated duplication of the anti-Mullerian hormone receptor type 2 gene is a potential conserved master sex determinant in the Pangasiidae catfish family.</title>
        <authorList>
            <person name="Wen M."/>
            <person name="Pan Q."/>
            <person name="Jouanno E."/>
            <person name="Montfort J."/>
            <person name="Zahm M."/>
            <person name="Cabau C."/>
            <person name="Klopp C."/>
            <person name="Iampietro C."/>
            <person name="Roques C."/>
            <person name="Bouchez O."/>
            <person name="Castinel A."/>
            <person name="Donnadieu C."/>
            <person name="Parrinello H."/>
            <person name="Poncet C."/>
            <person name="Belmonte E."/>
            <person name="Gautier V."/>
            <person name="Avarre J.-C."/>
            <person name="Dugue R."/>
            <person name="Gustiano R."/>
            <person name="Ha T.T.T."/>
            <person name="Campet M."/>
            <person name="Sriphairoj K."/>
            <person name="Ribolli J."/>
            <person name="de Almeida F.L."/>
            <person name="Desvignes T."/>
            <person name="Postlethwait J.H."/>
            <person name="Bucao C.F."/>
            <person name="Robinson-Rechavi M."/>
            <person name="Bobe J."/>
            <person name="Herpin A."/>
            <person name="Guiguen Y."/>
        </authorList>
    </citation>
    <scope>NUCLEOTIDE SEQUENCE [LARGE SCALE GENOMIC DNA]</scope>
    <source>
        <strain evidence="1">YG-Dec2019</strain>
    </source>
</reference>